<dbReference type="SUPFAM" id="SSF48452">
    <property type="entry name" value="TPR-like"/>
    <property type="match status" value="1"/>
</dbReference>
<evidence type="ECO:0008006" key="3">
    <source>
        <dbReference type="Google" id="ProtNLM"/>
    </source>
</evidence>
<dbReference type="Proteomes" id="UP000007519">
    <property type="component" value="Chromosome"/>
</dbReference>
<organism evidence="1 2">
    <name type="scientific">Saprospira grandis (strain Lewin)</name>
    <dbReference type="NCBI Taxonomy" id="984262"/>
    <lineage>
        <taxon>Bacteria</taxon>
        <taxon>Pseudomonadati</taxon>
        <taxon>Bacteroidota</taxon>
        <taxon>Saprospiria</taxon>
        <taxon>Saprospirales</taxon>
        <taxon>Saprospiraceae</taxon>
        <taxon>Saprospira</taxon>
    </lineage>
</organism>
<keyword evidence="2" id="KW-1185">Reference proteome</keyword>
<dbReference type="STRING" id="984262.SGRA_0266"/>
<proteinExistence type="predicted"/>
<sequence length="242" mass="28052">MLSENDIQQLEDYQYNRLSSSERKAIEKRMKEDHAYKKEAKAYLRLYQGFQIDKLSADMERWDKEQQHPQFFQLKHLAVAASVSLFIALGAYLFQQQTSSPANYAHFYEAYKPLNLLSRGGEGGLDSQLILKAQTLYKEKKYAQAIPLLAQCPKTDCQLMQGVALLETQKENEAKAIFRELSREQSISLEKQQIASWYLALTLVKTEEWTAAEKELEHLLRTAKEGYYIEQAKALMQQIKAR</sequence>
<dbReference type="OrthoDB" id="979271at2"/>
<name>H6L6A4_SAPGL</name>
<dbReference type="RefSeq" id="WP_014373253.1">
    <property type="nucleotide sequence ID" value="NC_016940.1"/>
</dbReference>
<evidence type="ECO:0000313" key="2">
    <source>
        <dbReference type="Proteomes" id="UP000007519"/>
    </source>
</evidence>
<accession>H6L6A4</accession>
<dbReference type="Gene3D" id="1.25.40.10">
    <property type="entry name" value="Tetratricopeptide repeat domain"/>
    <property type="match status" value="1"/>
</dbReference>
<evidence type="ECO:0000313" key="1">
    <source>
        <dbReference type="EMBL" id="AFC23005.1"/>
    </source>
</evidence>
<dbReference type="InterPro" id="IPR011990">
    <property type="entry name" value="TPR-like_helical_dom_sf"/>
</dbReference>
<dbReference type="KEGG" id="sgn:SGRA_0266"/>
<dbReference type="EMBL" id="CP002831">
    <property type="protein sequence ID" value="AFC23005.1"/>
    <property type="molecule type" value="Genomic_DNA"/>
</dbReference>
<reference evidence="1 2" key="1">
    <citation type="journal article" date="2012" name="Stand. Genomic Sci.">
        <title>Complete genome sequencing and analysis of Saprospira grandis str. Lewin, a predatory marine bacterium.</title>
        <authorList>
            <person name="Saw J.H."/>
            <person name="Yuryev A."/>
            <person name="Kanbe M."/>
            <person name="Hou S."/>
            <person name="Young A.G."/>
            <person name="Aizawa S."/>
            <person name="Alam M."/>
        </authorList>
    </citation>
    <scope>NUCLEOTIDE SEQUENCE [LARGE SCALE GENOMIC DNA]</scope>
    <source>
        <strain evidence="1 2">Lewin</strain>
    </source>
</reference>
<dbReference type="HOGENOM" id="CLU_1146552_0_0_10"/>
<gene>
    <name evidence="1" type="ordered locus">SGRA_0266</name>
</gene>
<protein>
    <recommendedName>
        <fullName evidence="3">Tetratricopeptide repeat protein</fullName>
    </recommendedName>
</protein>
<dbReference type="AlphaFoldDB" id="H6L6A4"/>